<sequence>MAESSLADFFAAVEIGSVADRNALHTFTASMAPLVE</sequence>
<dbReference type="AlphaFoldDB" id="A0AAD1H320"/>
<gene>
    <name evidence="1" type="ORF">MYXE_40640</name>
</gene>
<evidence type="ECO:0000313" key="1">
    <source>
        <dbReference type="EMBL" id="BBU24274.1"/>
    </source>
</evidence>
<dbReference type="KEGG" id="mxe:MYXE_40640"/>
<accession>A0AAD1H320</accession>
<reference evidence="1 2" key="1">
    <citation type="submission" date="2019-12" db="EMBL/GenBank/DDBJ databases">
        <title>Complete genome sequence of Mycolicibacterium xenopi str. JCM15661T.</title>
        <authorList>
            <person name="Yoshida M."/>
            <person name="Fukano H."/>
            <person name="Asakura T."/>
            <person name="Hoshino Y."/>
        </authorList>
    </citation>
    <scope>NUCLEOTIDE SEQUENCE [LARGE SCALE GENOMIC DNA]</scope>
    <source>
        <strain evidence="1 2">JCM 15661T</strain>
    </source>
</reference>
<protein>
    <submittedName>
        <fullName evidence="1">Uncharacterized protein</fullName>
    </submittedName>
</protein>
<dbReference type="Proteomes" id="UP000464624">
    <property type="component" value="Chromosome"/>
</dbReference>
<organism evidence="1 2">
    <name type="scientific">Mycobacterium xenopi</name>
    <dbReference type="NCBI Taxonomy" id="1789"/>
    <lineage>
        <taxon>Bacteria</taxon>
        <taxon>Bacillati</taxon>
        <taxon>Actinomycetota</taxon>
        <taxon>Actinomycetes</taxon>
        <taxon>Mycobacteriales</taxon>
        <taxon>Mycobacteriaceae</taxon>
        <taxon>Mycobacterium</taxon>
    </lineage>
</organism>
<evidence type="ECO:0000313" key="2">
    <source>
        <dbReference type="Proteomes" id="UP000464624"/>
    </source>
</evidence>
<dbReference type="EMBL" id="AP022314">
    <property type="protein sequence ID" value="BBU24274.1"/>
    <property type="molecule type" value="Genomic_DNA"/>
</dbReference>
<name>A0AAD1H320_MYCXE</name>
<proteinExistence type="predicted"/>